<keyword evidence="6 12" id="KW-0812">Transmembrane</keyword>
<reference evidence="13 14" key="1">
    <citation type="journal article" date="2013" name="BMC Genomics">
        <title>Genomics-driven discovery of the pneumocandin biosynthetic gene cluster in the fungus Glarea lozoyensis.</title>
        <authorList>
            <person name="Chen L."/>
            <person name="Yue Q."/>
            <person name="Zhang X."/>
            <person name="Xiang M."/>
            <person name="Wang C."/>
            <person name="Li S."/>
            <person name="Che Y."/>
            <person name="Ortiz-Lopez F.J."/>
            <person name="Bills G.F."/>
            <person name="Liu X."/>
            <person name="An Z."/>
        </authorList>
    </citation>
    <scope>NUCLEOTIDE SEQUENCE [LARGE SCALE GENOMIC DNA]</scope>
    <source>
        <strain evidence="14">ATCC 20868 / MF5171</strain>
    </source>
</reference>
<keyword evidence="4 12" id="KW-0328">Glycosyltransferase</keyword>
<dbReference type="GeneID" id="19468967"/>
<evidence type="ECO:0000256" key="4">
    <source>
        <dbReference type="ARBA" id="ARBA00022676"/>
    </source>
</evidence>
<evidence type="ECO:0000256" key="10">
    <source>
        <dbReference type="ARBA" id="ARBA00044725"/>
    </source>
</evidence>
<dbReference type="HOGENOM" id="CLU_096702_0_0_1"/>
<evidence type="ECO:0000256" key="2">
    <source>
        <dbReference type="ARBA" id="ARBA00004922"/>
    </source>
</evidence>
<accession>S3CV21</accession>
<evidence type="ECO:0000313" key="13">
    <source>
        <dbReference type="EMBL" id="EPE28799.1"/>
    </source>
</evidence>
<comment type="caution">
    <text evidence="12">Lacks conserved residue(s) required for the propagation of feature annotation.</text>
</comment>
<dbReference type="GO" id="GO:0042283">
    <property type="term" value="F:dolichyl pyrophosphate Glc1Man9GlcNAc2 alpha-1,3-glucosyltransferase activity"/>
    <property type="evidence" value="ECO:0007669"/>
    <property type="project" value="UniProtKB-EC"/>
</dbReference>
<evidence type="ECO:0000256" key="1">
    <source>
        <dbReference type="ARBA" id="ARBA00004477"/>
    </source>
</evidence>
<evidence type="ECO:0000313" key="14">
    <source>
        <dbReference type="Proteomes" id="UP000016922"/>
    </source>
</evidence>
<dbReference type="AlphaFoldDB" id="S3CV21"/>
<keyword evidence="7 12" id="KW-0256">Endoplasmic reticulum</keyword>
<sequence length="210" mass="24171">MSELYPSIGQCAVVATAFKVLLFPAYKSTDFEVHRNWLAITNTLPIQEWYFEKTSEWTLDYPPFFAAFEWILSQFANLVDPEMVKVFNLEYDSWQTIYFQRTSVIITELVLVYALHLFVKSAPPNQKRPAQVAALSLLLSPGLLIIDHIHFQYNGFMYGLLILSLVLARKKSTTLASGLVFAILLCLKHIYLYLAPAYFTWFSGKPGRRK</sequence>
<evidence type="ECO:0000256" key="8">
    <source>
        <dbReference type="ARBA" id="ARBA00022989"/>
    </source>
</evidence>
<organism evidence="13 14">
    <name type="scientific">Glarea lozoyensis (strain ATCC 20868 / MF5171)</name>
    <dbReference type="NCBI Taxonomy" id="1116229"/>
    <lineage>
        <taxon>Eukaryota</taxon>
        <taxon>Fungi</taxon>
        <taxon>Dikarya</taxon>
        <taxon>Ascomycota</taxon>
        <taxon>Pezizomycotina</taxon>
        <taxon>Leotiomycetes</taxon>
        <taxon>Helotiales</taxon>
        <taxon>Helotiaceae</taxon>
        <taxon>Glarea</taxon>
    </lineage>
</organism>
<keyword evidence="9 12" id="KW-0472">Membrane</keyword>
<comment type="similarity">
    <text evidence="3 12">Belongs to the ALG6/ALG8 glucosyltransferase family.</text>
</comment>
<dbReference type="GO" id="GO:0005789">
    <property type="term" value="C:endoplasmic reticulum membrane"/>
    <property type="evidence" value="ECO:0007669"/>
    <property type="project" value="UniProtKB-SubCell"/>
</dbReference>
<dbReference type="PANTHER" id="PTHR12413">
    <property type="entry name" value="DOLICHYL GLYCOSYLTRANSFERASE"/>
    <property type="match status" value="1"/>
</dbReference>
<dbReference type="KEGG" id="glz:GLAREA_09920"/>
<dbReference type="EMBL" id="KE145368">
    <property type="protein sequence ID" value="EPE28799.1"/>
    <property type="molecule type" value="Genomic_DNA"/>
</dbReference>
<dbReference type="eggNOG" id="KOG2576">
    <property type="taxonomic scope" value="Eukaryota"/>
</dbReference>
<dbReference type="PANTHER" id="PTHR12413:SF2">
    <property type="entry name" value="DOLICHYL PYROPHOSPHATE GLC1MAN9GLCNAC2 ALPHA-1,3-GLUCOSYLTRANSFERASE-RELATED"/>
    <property type="match status" value="1"/>
</dbReference>
<dbReference type="UniPathway" id="UPA00378"/>
<dbReference type="EC" id="2.4.1.-" evidence="12"/>
<evidence type="ECO:0000256" key="3">
    <source>
        <dbReference type="ARBA" id="ARBA00008715"/>
    </source>
</evidence>
<dbReference type="InterPro" id="IPR004856">
    <property type="entry name" value="Glyco_trans_ALG6/ALG8"/>
</dbReference>
<comment type="function">
    <text evidence="10">Dolichyl pyrophosphate Glc1Man9GlcNAc2 alpha-1,3-glucosyltransferase that operates in the biosynthetic pathway of dolichol-linked oligosaccharides, the glycan precursors employed in protein asparagine (N)-glycosylation. The assembly of dolichol-linked oligosaccharides begins on the cytosolic side of the endoplasmic reticulum membrane and finishes in its lumen. The sequential addition of sugars to dolichol pyrophosphate produces dolichol-linked oligosaccharides containing fourteen sugars, including two GlcNAcs, nine mannoses and three glucoses. Once assembled, the oligosaccharide is transferred from the lipid to nascent proteins by oligosaccharyltransferases. In the lumen of the endoplasmic reticulum, adds the second glucose residue from dolichyl phosphate glucose (Dol-P-Glc) onto the lipid-linked oligosaccharide intermediate Glc(1)Man(9)GlcNAc(2)-PP-Dol to produce Glc(2)Man(9)GlcNAc(2)-PP-Dol.</text>
</comment>
<dbReference type="Pfam" id="PF03155">
    <property type="entry name" value="Alg6_Alg8"/>
    <property type="match status" value="1"/>
</dbReference>
<comment type="catalytic activity">
    <reaction evidence="11">
        <text>an alpha-D-Glc-(1-&gt;3)-alpha-D-Man-(1-&gt;2)-alpha-D-Man-(1-&gt;2)-alpha-D-Man-(1-&gt;3)-[alpha-D-Man-(1-&gt;2)-alpha-D-Man-(1-&gt;3)-[alpha-D-Man-(1-&gt;2)-alpha-D-Man-(1-&gt;6)]-alpha-D-Man-(1-&gt;6)]-beta-D-Man-(1-&gt;4)-beta-D-GlcNAc-(1-&gt;4)-alpha-D-GlcNAc-diphospho-di-trans,poly-cis-dolichol + a di-trans,poly-cis-dolichyl beta-D-glucosyl phosphate = an alpha-D-Glc-(1-&gt;3)-alpha-D-Glc-(1-&gt;3)-alpha-D-Man-(1-&gt;2)-alpha-D-Man-(1-&gt;2)-alpha-D-Man-(1-&gt;3)-[alpha-D-Man-(1-&gt;2)-alpha-D-Man-(1-&gt;3)-[alpha-D-Man-(1-&gt;2)-alpha-D-Man-(1-&gt;6)]-alpha-D-Man-(1-&gt;6)]-beta-D-Man-(1-&gt;4)-beta-D-GlcNAc-(1-&gt;4)-alpha-D-GlcNAc-diphospho-di-trans,poly-cis-dolichol + a di-trans,poly-cis-dolichyl phosphate + H(+)</text>
        <dbReference type="Rhea" id="RHEA:31307"/>
        <dbReference type="Rhea" id="RHEA-COMP:19498"/>
        <dbReference type="Rhea" id="RHEA-COMP:19502"/>
        <dbReference type="Rhea" id="RHEA-COMP:19521"/>
        <dbReference type="Rhea" id="RHEA-COMP:19522"/>
        <dbReference type="ChEBI" id="CHEBI:15378"/>
        <dbReference type="ChEBI" id="CHEBI:57525"/>
        <dbReference type="ChEBI" id="CHEBI:57683"/>
        <dbReference type="ChEBI" id="CHEBI:132521"/>
        <dbReference type="ChEBI" id="CHEBI:132522"/>
        <dbReference type="EC" id="2.4.1.265"/>
    </reaction>
    <physiologicalReaction direction="left-to-right" evidence="11">
        <dbReference type="Rhea" id="RHEA:31308"/>
    </physiologicalReaction>
</comment>
<protein>
    <recommendedName>
        <fullName evidence="12">Alpha-1,3-glucosyltransferase</fullName>
        <ecNumber evidence="12">2.4.1.-</ecNumber>
    </recommendedName>
</protein>
<name>S3CV21_GLAL2</name>
<gene>
    <name evidence="13" type="ORF">GLAREA_09920</name>
</gene>
<comment type="subcellular location">
    <subcellularLocation>
        <location evidence="1 12">Endoplasmic reticulum membrane</location>
        <topology evidence="1 12">Multi-pass membrane protein</topology>
    </subcellularLocation>
</comment>
<feature type="transmembrane region" description="Helical" evidence="12">
    <location>
        <begin position="98"/>
        <end position="118"/>
    </location>
</feature>
<dbReference type="RefSeq" id="XP_008084707.1">
    <property type="nucleotide sequence ID" value="XM_008086516.1"/>
</dbReference>
<evidence type="ECO:0000256" key="7">
    <source>
        <dbReference type="ARBA" id="ARBA00022824"/>
    </source>
</evidence>
<dbReference type="STRING" id="1116229.S3CV21"/>
<evidence type="ECO:0000256" key="11">
    <source>
        <dbReference type="ARBA" id="ARBA00047346"/>
    </source>
</evidence>
<evidence type="ECO:0000256" key="9">
    <source>
        <dbReference type="ARBA" id="ARBA00023136"/>
    </source>
</evidence>
<dbReference type="Proteomes" id="UP000016922">
    <property type="component" value="Unassembled WGS sequence"/>
</dbReference>
<proteinExistence type="inferred from homology"/>
<evidence type="ECO:0000256" key="5">
    <source>
        <dbReference type="ARBA" id="ARBA00022679"/>
    </source>
</evidence>
<keyword evidence="14" id="KW-1185">Reference proteome</keyword>
<evidence type="ECO:0000256" key="6">
    <source>
        <dbReference type="ARBA" id="ARBA00022692"/>
    </source>
</evidence>
<feature type="transmembrane region" description="Helical" evidence="12">
    <location>
        <begin position="175"/>
        <end position="194"/>
    </location>
</feature>
<dbReference type="GO" id="GO:0006487">
    <property type="term" value="P:protein N-linked glycosylation"/>
    <property type="evidence" value="ECO:0007669"/>
    <property type="project" value="TreeGrafter"/>
</dbReference>
<dbReference type="OMA" id="PITELWW"/>
<evidence type="ECO:0000256" key="12">
    <source>
        <dbReference type="RuleBase" id="RU363110"/>
    </source>
</evidence>
<dbReference type="OrthoDB" id="1689333at2759"/>
<feature type="transmembrane region" description="Helical" evidence="12">
    <location>
        <begin position="152"/>
        <end position="168"/>
    </location>
</feature>
<keyword evidence="5 12" id="KW-0808">Transferase</keyword>
<keyword evidence="8 12" id="KW-1133">Transmembrane helix</keyword>
<comment type="pathway">
    <text evidence="2 12">Protein modification; protein glycosylation.</text>
</comment>